<evidence type="ECO:0000256" key="3">
    <source>
        <dbReference type="ARBA" id="ARBA00010895"/>
    </source>
</evidence>
<dbReference type="AlphaFoldDB" id="A0A1G4KLL0"/>
<dbReference type="Pfam" id="PF06413">
    <property type="entry name" value="Neugrin"/>
    <property type="match status" value="1"/>
</dbReference>
<dbReference type="PANTHER" id="PTHR13475:SF3">
    <property type="entry name" value="NEUGRIN"/>
    <property type="match status" value="1"/>
</dbReference>
<evidence type="ECO:0000256" key="4">
    <source>
        <dbReference type="ARBA" id="ARBA00013566"/>
    </source>
</evidence>
<dbReference type="OrthoDB" id="5578174at2759"/>
<evidence type="ECO:0000256" key="2">
    <source>
        <dbReference type="ARBA" id="ARBA00004173"/>
    </source>
</evidence>
<comment type="function">
    <text evidence="1">Required for respiratory activity and maintenance and expression of the mitochondrial genome.</text>
</comment>
<dbReference type="InterPro" id="IPR010487">
    <property type="entry name" value="NGRN/Rrg9"/>
</dbReference>
<gene>
    <name evidence="5" type="ORF">LANO_0H04588G</name>
</gene>
<reference evidence="6" key="1">
    <citation type="submission" date="2016-03" db="EMBL/GenBank/DDBJ databases">
        <authorList>
            <person name="Devillers Hugo."/>
        </authorList>
    </citation>
    <scope>NUCLEOTIDE SEQUENCE [LARGE SCALE GENOMIC DNA]</scope>
</reference>
<comment type="subcellular location">
    <subcellularLocation>
        <location evidence="2">Mitochondrion</location>
    </subcellularLocation>
</comment>
<sequence length="223" mass="25623">MRFAWSQCFGNMRLSWCPAPKSPTSLVRRSFHTGTQAMKSAKTAKDLIKLVNSSSLTQAENSDKSLRLNSKAPAWKLQKLALNTKFEGQQWSPKKKLSREQMESIRLLKNQFPQMTASQLGEQFQVSPEVIRRILKSKWQPDESEAVKIQERWKRRSERITQMFESSSITAPPPRRLVLGSGRSNTEILVKGVRKNFRAQTDKKPTQDSRAKHKLNLLSKLID</sequence>
<evidence type="ECO:0000256" key="1">
    <source>
        <dbReference type="ARBA" id="ARBA00003548"/>
    </source>
</evidence>
<evidence type="ECO:0000313" key="6">
    <source>
        <dbReference type="Proteomes" id="UP000189911"/>
    </source>
</evidence>
<comment type="similarity">
    <text evidence="3">Belongs to the RRG9 family.</text>
</comment>
<dbReference type="EMBL" id="LT598447">
    <property type="protein sequence ID" value="SCV05307.1"/>
    <property type="molecule type" value="Genomic_DNA"/>
</dbReference>
<dbReference type="GO" id="GO:0005739">
    <property type="term" value="C:mitochondrion"/>
    <property type="evidence" value="ECO:0007669"/>
    <property type="project" value="UniProtKB-SubCell"/>
</dbReference>
<proteinExistence type="inferred from homology"/>
<organism evidence="5 6">
    <name type="scientific">Lachancea nothofagi CBS 11611</name>
    <dbReference type="NCBI Taxonomy" id="1266666"/>
    <lineage>
        <taxon>Eukaryota</taxon>
        <taxon>Fungi</taxon>
        <taxon>Dikarya</taxon>
        <taxon>Ascomycota</taxon>
        <taxon>Saccharomycotina</taxon>
        <taxon>Saccharomycetes</taxon>
        <taxon>Saccharomycetales</taxon>
        <taxon>Saccharomycetaceae</taxon>
        <taxon>Lachancea</taxon>
    </lineage>
</organism>
<protein>
    <recommendedName>
        <fullName evidence="4">Required for respiratory growth protein 9, mitochondrial</fullName>
    </recommendedName>
</protein>
<accession>A0A1G4KLL0</accession>
<dbReference type="Proteomes" id="UP000189911">
    <property type="component" value="Chromosome H"/>
</dbReference>
<name>A0A1G4KLL0_9SACH</name>
<dbReference type="PANTHER" id="PTHR13475">
    <property type="entry name" value="NEUGRIN"/>
    <property type="match status" value="1"/>
</dbReference>
<keyword evidence="6" id="KW-1185">Reference proteome</keyword>
<evidence type="ECO:0000313" key="5">
    <source>
        <dbReference type="EMBL" id="SCV05307.1"/>
    </source>
</evidence>
<dbReference type="GO" id="GO:0005634">
    <property type="term" value="C:nucleus"/>
    <property type="evidence" value="ECO:0007669"/>
    <property type="project" value="TreeGrafter"/>
</dbReference>